<dbReference type="InterPro" id="IPR048307">
    <property type="entry name" value="STT3_N"/>
</dbReference>
<feature type="transmembrane region" description="Helical" evidence="18">
    <location>
        <begin position="547"/>
        <end position="567"/>
    </location>
</feature>
<dbReference type="Pfam" id="PF22627">
    <property type="entry name" value="AglB_core-like"/>
    <property type="match status" value="1"/>
</dbReference>
<dbReference type="NCBIfam" id="TIGR04154">
    <property type="entry name" value="archaeo_STT3"/>
    <property type="match status" value="1"/>
</dbReference>
<comment type="pathway">
    <text evidence="4">Protein modification; protein glycosylation.</text>
</comment>
<dbReference type="Proteomes" id="UP001500194">
    <property type="component" value="Unassembled WGS sequence"/>
</dbReference>
<feature type="transmembrane region" description="Helical" evidence="18">
    <location>
        <begin position="462"/>
        <end position="479"/>
    </location>
</feature>
<gene>
    <name evidence="22" type="ORF">GCM10009019_20290</name>
</gene>
<dbReference type="GeneID" id="68573291"/>
<dbReference type="EC" id="2.4.99.21" evidence="6"/>
<evidence type="ECO:0000256" key="1">
    <source>
        <dbReference type="ARBA" id="ARBA00001936"/>
    </source>
</evidence>
<feature type="transmembrane region" description="Helical" evidence="18">
    <location>
        <begin position="219"/>
        <end position="236"/>
    </location>
</feature>
<dbReference type="Gene3D" id="2.60.40.3390">
    <property type="match status" value="1"/>
</dbReference>
<evidence type="ECO:0000259" key="20">
    <source>
        <dbReference type="Pfam" id="PF18079"/>
    </source>
</evidence>
<comment type="subcellular location">
    <subcellularLocation>
        <location evidence="3">Cell membrane</location>
        <topology evidence="3">Multi-pass membrane protein</topology>
    </subcellularLocation>
</comment>
<keyword evidence="10" id="KW-0479">Metal-binding</keyword>
<evidence type="ECO:0000259" key="21">
    <source>
        <dbReference type="Pfam" id="PF22627"/>
    </source>
</evidence>
<feature type="transmembrane region" description="Helical" evidence="18">
    <location>
        <begin position="430"/>
        <end position="450"/>
    </location>
</feature>
<evidence type="ECO:0000256" key="17">
    <source>
        <dbReference type="SAM" id="MobiDB-lite"/>
    </source>
</evidence>
<keyword evidence="8 22" id="KW-0808">Transferase</keyword>
<dbReference type="Gene3D" id="3.40.50.12610">
    <property type="match status" value="1"/>
</dbReference>
<evidence type="ECO:0000313" key="23">
    <source>
        <dbReference type="Proteomes" id="UP001500194"/>
    </source>
</evidence>
<dbReference type="PANTHER" id="PTHR13872">
    <property type="entry name" value="DOLICHYL-DIPHOSPHOOLIGOSACCHARIDE--PROTEIN GLYCOSYLTRANSFERASE SUBUNIT"/>
    <property type="match status" value="1"/>
</dbReference>
<dbReference type="GO" id="GO:0046872">
    <property type="term" value="F:metal ion binding"/>
    <property type="evidence" value="ECO:0007669"/>
    <property type="project" value="UniProtKB-KW"/>
</dbReference>
<evidence type="ECO:0000256" key="8">
    <source>
        <dbReference type="ARBA" id="ARBA00022679"/>
    </source>
</evidence>
<evidence type="ECO:0000256" key="18">
    <source>
        <dbReference type="SAM" id="Phobius"/>
    </source>
</evidence>
<evidence type="ECO:0000256" key="9">
    <source>
        <dbReference type="ARBA" id="ARBA00022692"/>
    </source>
</evidence>
<feature type="transmembrane region" description="Helical" evidence="18">
    <location>
        <begin position="149"/>
        <end position="166"/>
    </location>
</feature>
<comment type="catalytic activity">
    <reaction evidence="16">
        <text>an archaeal dolichyl phosphooligosaccharide + [protein]-L-asparagine = an archaeal dolichyl phosphate + a glycoprotein with the oligosaccharide chain attached by N-beta-D-glycosyl linkage to a protein L-asparagine.</text>
        <dbReference type="EC" id="2.4.99.21"/>
    </reaction>
</comment>
<dbReference type="InterPro" id="IPR041154">
    <property type="entry name" value="AglB_P1"/>
</dbReference>
<feature type="transmembrane region" description="Helical" evidence="18">
    <location>
        <begin position="22"/>
        <end position="40"/>
    </location>
</feature>
<organism evidence="22 23">
    <name type="scientific">Salarchaeum japonicum</name>
    <dbReference type="NCBI Taxonomy" id="555573"/>
    <lineage>
        <taxon>Archaea</taxon>
        <taxon>Methanobacteriati</taxon>
        <taxon>Methanobacteriota</taxon>
        <taxon>Stenosarchaea group</taxon>
        <taxon>Halobacteria</taxon>
        <taxon>Halobacteriales</taxon>
        <taxon>Halobacteriaceae</taxon>
    </lineage>
</organism>
<dbReference type="InterPro" id="IPR026410">
    <property type="entry name" value="OlisacTrfase_arch"/>
</dbReference>
<dbReference type="RefSeq" id="WP_227259954.1">
    <property type="nucleotide sequence ID" value="NZ_BAAADU010000002.1"/>
</dbReference>
<reference evidence="22 23" key="1">
    <citation type="journal article" date="2019" name="Int. J. Syst. Evol. Microbiol.">
        <title>The Global Catalogue of Microorganisms (GCM) 10K type strain sequencing project: providing services to taxonomists for standard genome sequencing and annotation.</title>
        <authorList>
            <consortium name="The Broad Institute Genomics Platform"/>
            <consortium name="The Broad Institute Genome Sequencing Center for Infectious Disease"/>
            <person name="Wu L."/>
            <person name="Ma J."/>
        </authorList>
    </citation>
    <scope>NUCLEOTIDE SEQUENCE [LARGE SCALE GENOMIC DNA]</scope>
    <source>
        <strain evidence="22 23">JCM 16327</strain>
    </source>
</reference>
<keyword evidence="23" id="KW-1185">Reference proteome</keyword>
<feature type="transmembrane region" description="Helical" evidence="18">
    <location>
        <begin position="508"/>
        <end position="526"/>
    </location>
</feature>
<evidence type="ECO:0000256" key="3">
    <source>
        <dbReference type="ARBA" id="ARBA00004651"/>
    </source>
</evidence>
<keyword evidence="14" id="KW-0464">Manganese</keyword>
<evidence type="ECO:0000256" key="15">
    <source>
        <dbReference type="ARBA" id="ARBA00030679"/>
    </source>
</evidence>
<keyword evidence="12 18" id="KW-1133">Transmembrane helix</keyword>
<dbReference type="Pfam" id="PF18079">
    <property type="entry name" value="AglB_L1"/>
    <property type="match status" value="1"/>
</dbReference>
<keyword evidence="11" id="KW-0460">Magnesium</keyword>
<dbReference type="EMBL" id="BAAADU010000002">
    <property type="protein sequence ID" value="GAA0656307.1"/>
    <property type="molecule type" value="Genomic_DNA"/>
</dbReference>
<feature type="domain" description="AglB-like core" evidence="21">
    <location>
        <begin position="594"/>
        <end position="708"/>
    </location>
</feature>
<feature type="transmembrane region" description="Helical" evidence="18">
    <location>
        <begin position="242"/>
        <end position="261"/>
    </location>
</feature>
<dbReference type="AlphaFoldDB" id="A0AAV3T3D9"/>
<feature type="transmembrane region" description="Helical" evidence="18">
    <location>
        <begin position="268"/>
        <end position="287"/>
    </location>
</feature>
<evidence type="ECO:0000256" key="14">
    <source>
        <dbReference type="ARBA" id="ARBA00023211"/>
    </source>
</evidence>
<comment type="caution">
    <text evidence="22">The sequence shown here is derived from an EMBL/GenBank/DDBJ whole genome shotgun (WGS) entry which is preliminary data.</text>
</comment>
<evidence type="ECO:0000256" key="4">
    <source>
        <dbReference type="ARBA" id="ARBA00004922"/>
    </source>
</evidence>
<keyword evidence="9 18" id="KW-0812">Transmembrane</keyword>
<feature type="domain" description="Oligosaccharyl transferase STT3 N-terminal" evidence="19">
    <location>
        <begin position="28"/>
        <end position="331"/>
    </location>
</feature>
<evidence type="ECO:0000256" key="7">
    <source>
        <dbReference type="ARBA" id="ARBA00022676"/>
    </source>
</evidence>
<dbReference type="PANTHER" id="PTHR13872:SF1">
    <property type="entry name" value="DOLICHYL-DIPHOSPHOOLIGOSACCHARIDE--PROTEIN GLYCOSYLTRANSFERASE SUBUNIT STT3B"/>
    <property type="match status" value="1"/>
</dbReference>
<feature type="transmembrane region" description="Helical" evidence="18">
    <location>
        <begin position="331"/>
        <end position="355"/>
    </location>
</feature>
<accession>A0AAV3T3D9</accession>
<feature type="transmembrane region" description="Helical" evidence="18">
    <location>
        <begin position="395"/>
        <end position="418"/>
    </location>
</feature>
<evidence type="ECO:0000256" key="13">
    <source>
        <dbReference type="ARBA" id="ARBA00023136"/>
    </source>
</evidence>
<evidence type="ECO:0000259" key="19">
    <source>
        <dbReference type="Pfam" id="PF02516"/>
    </source>
</evidence>
<dbReference type="InterPro" id="IPR003674">
    <property type="entry name" value="Oligo_trans_STT3"/>
</dbReference>
<dbReference type="Pfam" id="PF02516">
    <property type="entry name" value="STT3"/>
    <property type="match status" value="1"/>
</dbReference>
<protein>
    <recommendedName>
        <fullName evidence="6">dolichyl-phosphooligosaccharide-protein glycotransferase</fullName>
        <ecNumber evidence="6">2.4.99.21</ecNumber>
    </recommendedName>
    <alternativeName>
        <fullName evidence="15">Oligosaccharyl transferase</fullName>
    </alternativeName>
</protein>
<feature type="region of interest" description="Disordered" evidence="17">
    <location>
        <begin position="1009"/>
        <end position="1049"/>
    </location>
</feature>
<evidence type="ECO:0000256" key="12">
    <source>
        <dbReference type="ARBA" id="ARBA00022989"/>
    </source>
</evidence>
<evidence type="ECO:0000256" key="6">
    <source>
        <dbReference type="ARBA" id="ARBA00012602"/>
    </source>
</evidence>
<dbReference type="GO" id="GO:0004576">
    <property type="term" value="F:oligosaccharyl transferase activity"/>
    <property type="evidence" value="ECO:0007669"/>
    <property type="project" value="InterPro"/>
</dbReference>
<feature type="transmembrane region" description="Helical" evidence="18">
    <location>
        <begin position="299"/>
        <end position="319"/>
    </location>
</feature>
<evidence type="ECO:0000313" key="22">
    <source>
        <dbReference type="EMBL" id="GAA0656307.1"/>
    </source>
</evidence>
<name>A0AAV3T3D9_9EURY</name>
<sequence length="1063" mass="114208">MSDDDDQSGEALQRAGDWLKQYYQYPALALVLAFMFWVRAKSWDAFTRSGEVYFSGNDAWYHFREVQYTVSNWPSTMPFDPWTNFPFGTSVGQFGTLFDQLIATAALVLGLGSPSENTVAMTLLFAPPVFGTLIAIPTYFIGKRLSGRLGGVISAVVLGLLPGLFLSRSLVGSADHNVAEPLFMSLAVLAMMVALSVAERERPVWEQVAEREFAALRKPLGWSVLAGVATAFYLFVWPPGVLLVGIFGAFFVVQLSSDYYNDTSPDHVAFVGAVSMTTTGLLSLLSFGQTGFSASQPSLLQPLFAFAVAFGAVFMAWLARKWDAENLDASLYPVSVGGVILVGSGLVAVALPSLFSMVQSNLLRFVGFSAGAAQRTISEAQPFLSQASRYGISDFAVVFLDYGLTFFIAVLAGAWLLWRPTFRDRNLNRVGFVVGSAVVVLGILAFPGAMQGLGDLVSVNSQLIGVAVVGLVIAVSAIMDDRPAEHLLIVVWGVFLTSAAFTQVRFNYYLAVPVAVLSGFAAVEILRLVGANASVTQKLEDVDASQVFAVALVLLLLVVPLAVPFTFQSTTYGNVSSSTAVSTGDTTPSSSMLAWDDLLDWMNNNTPAEGNFGDAENADQLDYYGTYAKTDDYEYPDGAYGVMSWWDYGHWITVEGERIPNANPFQEGAGTAANYLLSQTESEANGILDDLGSDGEETRYVAVDWQMASLSAKFSAPTVFATNTTAYDFYSPFYVLNSEGAVQQQTQIRSQAYYESLMVRLYRYHGSRVEATGTTVIDWDRNIPLSDGGYLRVYEPDGANDSVTRSFDTRAEAEAFVANDSTSQGQPTSQIGGLGGTPVEDVEALEHYRLVGTSEDSVSYQQILRGSQFTNVPSAVKLFEKVPGATVQGTGPANTTVTASVTLNATTYQGNQLIGNQTTYTQQVTTDENGEFTMTLPYSTTGYDEWGPENGHTNVSVRAAGPYTFSTPASVNDSAYTVTYNATADVSEGAVIGETDETVEVELTKEVLDVPGGAENDTSENDSTNTSSLVSPGTLDAFETGDASTTTPVASVDTTTGFVARPA</sequence>
<evidence type="ECO:0000256" key="16">
    <source>
        <dbReference type="ARBA" id="ARBA00034066"/>
    </source>
</evidence>
<dbReference type="GO" id="GO:0005886">
    <property type="term" value="C:plasma membrane"/>
    <property type="evidence" value="ECO:0007669"/>
    <property type="project" value="UniProtKB-SubCell"/>
</dbReference>
<comment type="cofactor">
    <cofactor evidence="1">
        <name>Mn(2+)</name>
        <dbReference type="ChEBI" id="CHEBI:29035"/>
    </cofactor>
</comment>
<proteinExistence type="inferred from homology"/>
<dbReference type="InterPro" id="IPR054479">
    <property type="entry name" value="AglB-like_core"/>
</dbReference>
<evidence type="ECO:0000256" key="11">
    <source>
        <dbReference type="ARBA" id="ARBA00022842"/>
    </source>
</evidence>
<evidence type="ECO:0000256" key="2">
    <source>
        <dbReference type="ARBA" id="ARBA00001946"/>
    </source>
</evidence>
<feature type="domain" description="Archaeal glycosylation protein B peripheral" evidence="20">
    <location>
        <begin position="884"/>
        <end position="974"/>
    </location>
</feature>
<evidence type="ECO:0000256" key="10">
    <source>
        <dbReference type="ARBA" id="ARBA00022723"/>
    </source>
</evidence>
<keyword evidence="7" id="KW-0328">Glycosyltransferase</keyword>
<feature type="transmembrane region" description="Helical" evidence="18">
    <location>
        <begin position="486"/>
        <end position="502"/>
    </location>
</feature>
<evidence type="ECO:0000256" key="5">
    <source>
        <dbReference type="ARBA" id="ARBA00010810"/>
    </source>
</evidence>
<keyword evidence="13 18" id="KW-0472">Membrane</keyword>
<feature type="transmembrane region" description="Helical" evidence="18">
    <location>
        <begin position="119"/>
        <end position="142"/>
    </location>
</feature>
<feature type="transmembrane region" description="Helical" evidence="18">
    <location>
        <begin position="178"/>
        <end position="198"/>
    </location>
</feature>
<comment type="similarity">
    <text evidence="5">Belongs to the STT3 family.</text>
</comment>
<comment type="cofactor">
    <cofactor evidence="2">
        <name>Mg(2+)</name>
        <dbReference type="ChEBI" id="CHEBI:18420"/>
    </cofactor>
</comment>